<organism evidence="2 3">
    <name type="scientific">Eumeta variegata</name>
    <name type="common">Bagworm moth</name>
    <name type="synonym">Eumeta japonica</name>
    <dbReference type="NCBI Taxonomy" id="151549"/>
    <lineage>
        <taxon>Eukaryota</taxon>
        <taxon>Metazoa</taxon>
        <taxon>Ecdysozoa</taxon>
        <taxon>Arthropoda</taxon>
        <taxon>Hexapoda</taxon>
        <taxon>Insecta</taxon>
        <taxon>Pterygota</taxon>
        <taxon>Neoptera</taxon>
        <taxon>Endopterygota</taxon>
        <taxon>Lepidoptera</taxon>
        <taxon>Glossata</taxon>
        <taxon>Ditrysia</taxon>
        <taxon>Tineoidea</taxon>
        <taxon>Psychidae</taxon>
        <taxon>Oiketicinae</taxon>
        <taxon>Eumeta</taxon>
    </lineage>
</organism>
<name>A0A4C1ZGJ3_EUMVA</name>
<keyword evidence="3" id="KW-1185">Reference proteome</keyword>
<proteinExistence type="predicted"/>
<feature type="region of interest" description="Disordered" evidence="1">
    <location>
        <begin position="43"/>
        <end position="99"/>
    </location>
</feature>
<dbReference type="EMBL" id="BGZK01001872">
    <property type="protein sequence ID" value="GBP87626.1"/>
    <property type="molecule type" value="Genomic_DNA"/>
</dbReference>
<gene>
    <name evidence="2" type="ORF">EVAR_99950_1</name>
</gene>
<comment type="caution">
    <text evidence="2">The sequence shown here is derived from an EMBL/GenBank/DDBJ whole genome shotgun (WGS) entry which is preliminary data.</text>
</comment>
<feature type="region of interest" description="Disordered" evidence="1">
    <location>
        <begin position="1"/>
        <end position="22"/>
    </location>
</feature>
<protein>
    <submittedName>
        <fullName evidence="2">Uncharacterized protein</fullName>
    </submittedName>
</protein>
<feature type="compositionally biased region" description="Polar residues" evidence="1">
    <location>
        <begin position="59"/>
        <end position="78"/>
    </location>
</feature>
<evidence type="ECO:0000313" key="2">
    <source>
        <dbReference type="EMBL" id="GBP87626.1"/>
    </source>
</evidence>
<feature type="compositionally biased region" description="Basic and acidic residues" evidence="1">
    <location>
        <begin position="45"/>
        <end position="55"/>
    </location>
</feature>
<sequence>MDPIDGREESARHEGERVGRRGRLELRLLSQKQYECTYLKSALPKRREGRHDDWRPPGVSQSDTVRTGHGPNTHTRPVSGQPARPSTRRRSRRTRADIE</sequence>
<evidence type="ECO:0000256" key="1">
    <source>
        <dbReference type="SAM" id="MobiDB-lite"/>
    </source>
</evidence>
<evidence type="ECO:0000313" key="3">
    <source>
        <dbReference type="Proteomes" id="UP000299102"/>
    </source>
</evidence>
<dbReference type="Proteomes" id="UP000299102">
    <property type="component" value="Unassembled WGS sequence"/>
</dbReference>
<dbReference type="AlphaFoldDB" id="A0A4C1ZGJ3"/>
<reference evidence="2 3" key="1">
    <citation type="journal article" date="2019" name="Commun. Biol.">
        <title>The bagworm genome reveals a unique fibroin gene that provides high tensile strength.</title>
        <authorList>
            <person name="Kono N."/>
            <person name="Nakamura H."/>
            <person name="Ohtoshi R."/>
            <person name="Tomita M."/>
            <person name="Numata K."/>
            <person name="Arakawa K."/>
        </authorList>
    </citation>
    <scope>NUCLEOTIDE SEQUENCE [LARGE SCALE GENOMIC DNA]</scope>
</reference>
<accession>A0A4C1ZGJ3</accession>